<reference evidence="3 4" key="1">
    <citation type="submission" date="2018-06" db="EMBL/GenBank/DDBJ databases">
        <authorList>
            <consortium name="Pathogen Informatics"/>
            <person name="Doyle S."/>
        </authorList>
    </citation>
    <scope>NUCLEOTIDE SEQUENCE [LARGE SCALE GENOMIC DNA]</scope>
    <source>
        <strain evidence="3 4">NCTC10738</strain>
    </source>
</reference>
<dbReference type="Proteomes" id="UP000254069">
    <property type="component" value="Unassembled WGS sequence"/>
</dbReference>
<protein>
    <recommendedName>
        <fullName evidence="2">DUF6701 domain-containing protein</fullName>
    </recommendedName>
</protein>
<feature type="chain" id="PRO_5016649284" description="DUF6701 domain-containing protein" evidence="1">
    <location>
        <begin position="20"/>
        <end position="1239"/>
    </location>
</feature>
<dbReference type="SUPFAM" id="SSF49899">
    <property type="entry name" value="Concanavalin A-like lectins/glucanases"/>
    <property type="match status" value="1"/>
</dbReference>
<evidence type="ECO:0000256" key="1">
    <source>
        <dbReference type="SAM" id="SignalP"/>
    </source>
</evidence>
<evidence type="ECO:0000313" key="4">
    <source>
        <dbReference type="Proteomes" id="UP000254069"/>
    </source>
</evidence>
<dbReference type="InterPro" id="IPR013320">
    <property type="entry name" value="ConA-like_dom_sf"/>
</dbReference>
<dbReference type="InterPro" id="IPR035665">
    <property type="entry name" value="VcfQ_lectin"/>
</dbReference>
<dbReference type="Pfam" id="PF20419">
    <property type="entry name" value="DUF6701"/>
    <property type="match status" value="1"/>
</dbReference>
<dbReference type="Gene3D" id="2.60.120.200">
    <property type="match status" value="1"/>
</dbReference>
<evidence type="ECO:0000313" key="3">
    <source>
        <dbReference type="EMBL" id="SUI73424.1"/>
    </source>
</evidence>
<name>A0A380A2T9_9GAMM</name>
<sequence>MNRYLLWVITLYCSFQTMAFEVIDNSEIFPAVVQGHHGNNNRNCNAQGASSLTLYNNAKINGTQGMALKYCSINNGSPTDACDDGNGGRMQCQIASSTVDGLNLNANENRFKTSTSNSSISDCATLTQQSAMQNMWGRLSIYSGCVGTFSNANMEYRFRSMELGNNTRLTLAQGDYWLETLQLNQGAQLYVQGNSRIFISNNAELNGATINVASGGQLTIVAYNGLTLNNDSTINGYVYADDTVTLNNRAVVNGRVTSRHLVMNSDTQVNEVIVDPPPQELHCFKDYFNSTSLSADDWAIKVLGNSVPPSIVGGRLRLTPARGNQATSSTYQRLFPAEGNLVTVEFDYYAWSPQSGTGGDGVAVILSDAAVTPQPGSFGGALGYAQRNDGTPGFAGGWLGVALDEYGNFSNPTEGRVGGPGFRRQAVSIRGAQAGSYRYLTGTVANIYPKIDVRSSYYPAPGHRYKITVDSRQANMAMVSVERDTGAGYQTLVSPFNARSFIGQGSVPTDFYLSLTGSTGGSNNNHEIDNFQVCALDSKAVGEQVHHFEFDYSSAPFTCRAEPITLRACKNASCSELFTGTVTANLSPNPVSNGRWLPASSVTFNGGSTQIQLQKFDQTPLTLGVSSSTPATRPGSDTLCRRGSGPLSTAACRLSFADSGFIFDVADKLANKPETGVLVKGMKSDGTAQCVPAFASTNKTLSFWSEALSAVVGSPKVQLKPTGALSWQDIGSNQAAATPLTLAFDSQGQSRIDINYADAGRVELNTLYTGTTSEGDAGLVMHGADDFVSFPLGFCVEVEQYCQAADASCAPFRRAQENFPLSISAKAWADNGNADFCKNLTTPSYQQADLSLWHKLIAPASGQPGKLQLQQYDHLYQQTPENNRLAQAVSEVGVFEFGVTAPLPYEGSVAFPSLVGSAYWQGPSGKTIMPVGRFVPAFFRVDKLSLLPACNGFSYMDQPFEVSYKVSALALDRQVTQNYVGDFAKAYSHYQAANQFDGVALDSRVSGGEITSDTWVDGLAEFQGQLKFARKDPVATDGPFPLLDIGLEIQDPDKIAELLDSNMQSDFSGDCSVAGSCSAVRLGNQKMRHGRLLLDNTFGPETQILSMTARTEYWDGSGWRLNELDNCSVFNTPLEYQQDQLTLGYHYEPALSAGQSISRSASGGNTVTAFGGEFELLWRALGSSGYRGKVTAPLKTPEWLQWYWNWNGLNDGTLSDPRASAFFGRYRGNDRIISWREVN</sequence>
<keyword evidence="1" id="KW-0732">Signal</keyword>
<accession>A0A380A2T9</accession>
<dbReference type="CDD" id="cd06900">
    <property type="entry name" value="lectin_VcfQ"/>
    <property type="match status" value="1"/>
</dbReference>
<feature type="signal peptide" evidence="1">
    <location>
        <begin position="1"/>
        <end position="19"/>
    </location>
</feature>
<feature type="domain" description="DUF6701" evidence="2">
    <location>
        <begin position="637"/>
        <end position="1238"/>
    </location>
</feature>
<proteinExistence type="predicted"/>
<dbReference type="EMBL" id="UGYO01000001">
    <property type="protein sequence ID" value="SUI73424.1"/>
    <property type="molecule type" value="Genomic_DNA"/>
</dbReference>
<organism evidence="3 4">
    <name type="scientific">Shewanella algae</name>
    <dbReference type="NCBI Taxonomy" id="38313"/>
    <lineage>
        <taxon>Bacteria</taxon>
        <taxon>Pseudomonadati</taxon>
        <taxon>Pseudomonadota</taxon>
        <taxon>Gammaproteobacteria</taxon>
        <taxon>Alteromonadales</taxon>
        <taxon>Shewanellaceae</taxon>
        <taxon>Shewanella</taxon>
    </lineage>
</organism>
<dbReference type="InterPro" id="IPR046524">
    <property type="entry name" value="DUF6701"/>
</dbReference>
<dbReference type="AlphaFoldDB" id="A0A380A2T9"/>
<keyword evidence="4" id="KW-1185">Reference proteome</keyword>
<gene>
    <name evidence="3" type="ORF">NCTC10738_02209</name>
</gene>
<evidence type="ECO:0000259" key="2">
    <source>
        <dbReference type="Pfam" id="PF20419"/>
    </source>
</evidence>